<evidence type="ECO:0000259" key="1">
    <source>
        <dbReference type="Pfam" id="PF12708"/>
    </source>
</evidence>
<dbReference type="EMBL" id="OC861822">
    <property type="protein sequence ID" value="CAD7629726.1"/>
    <property type="molecule type" value="Genomic_DNA"/>
</dbReference>
<accession>A0A7R9Q2C9</accession>
<dbReference type="Proteomes" id="UP000759131">
    <property type="component" value="Unassembled WGS sequence"/>
</dbReference>
<name>A0A7R9Q2C9_9ACAR</name>
<organism evidence="2">
    <name type="scientific">Medioppia subpectinata</name>
    <dbReference type="NCBI Taxonomy" id="1979941"/>
    <lineage>
        <taxon>Eukaryota</taxon>
        <taxon>Metazoa</taxon>
        <taxon>Ecdysozoa</taxon>
        <taxon>Arthropoda</taxon>
        <taxon>Chelicerata</taxon>
        <taxon>Arachnida</taxon>
        <taxon>Acari</taxon>
        <taxon>Acariformes</taxon>
        <taxon>Sarcoptiformes</taxon>
        <taxon>Oribatida</taxon>
        <taxon>Brachypylina</taxon>
        <taxon>Oppioidea</taxon>
        <taxon>Oppiidae</taxon>
        <taxon>Medioppia</taxon>
    </lineage>
</organism>
<sequence>MSIDKICLLAYLSQHPTQALGPSCGGHSLPHSPQTTHWLSALKHEELAPFNPNPTKYKVYRNVRDYGAKGDGVTDDSAAINLAISEGDRCGKGCGSATISPAIVYFPPGKYLIAHSLLQYYYTQFIGDPINLPELIMAPNFDGDNVHALIASDNYYEGGDTPYWPQTNNFYREIRNFVIDLTKGPLNKEATAIHWQVAQATSITNVHVKMSTQPGNNQQGLWMENGSGGYMSDLTFHGGKFGMWIGNQQFTTRNVVITEADTAVFMKWVWAWTFKGLTVENCKTAIDITSLTDKTKQQQIGSMLLMDSKIVNTSIGVLTVNTAASQPASAGTLILDNVELFNCPKAVARPDGTTVLDGGKVTIKSWGQGRFYDAQGHGEYREATLPAPAKPSVLLGPDGRFFERPKPQYTDVAVGDFEPI</sequence>
<dbReference type="SUPFAM" id="SSF51126">
    <property type="entry name" value="Pectin lyase-like"/>
    <property type="match status" value="1"/>
</dbReference>
<evidence type="ECO:0000313" key="3">
    <source>
        <dbReference type="Proteomes" id="UP000759131"/>
    </source>
</evidence>
<feature type="domain" description="Rhamnogalacturonase A/B/Epimerase-like pectate lyase" evidence="1">
    <location>
        <begin position="60"/>
        <end position="287"/>
    </location>
</feature>
<dbReference type="PANTHER" id="PTHR33928:SF2">
    <property type="entry name" value="PECTATE LYASE SUPERFAMILY PROTEIN DOMAIN-CONTAINING PROTEIN-RELATED"/>
    <property type="match status" value="1"/>
</dbReference>
<dbReference type="PANTHER" id="PTHR33928">
    <property type="entry name" value="POLYGALACTURONASE QRT3"/>
    <property type="match status" value="1"/>
</dbReference>
<evidence type="ECO:0000313" key="2">
    <source>
        <dbReference type="EMBL" id="CAD7629726.1"/>
    </source>
</evidence>
<dbReference type="AlphaFoldDB" id="A0A7R9Q2C9"/>
<dbReference type="InterPro" id="IPR024535">
    <property type="entry name" value="RHGA/B-epi-like_pectate_lyase"/>
</dbReference>
<dbReference type="GO" id="GO:0004650">
    <property type="term" value="F:polygalacturonase activity"/>
    <property type="evidence" value="ECO:0007669"/>
    <property type="project" value="InterPro"/>
</dbReference>
<dbReference type="EMBL" id="CAJPIZ010007247">
    <property type="protein sequence ID" value="CAG2110156.1"/>
    <property type="molecule type" value="Genomic_DNA"/>
</dbReference>
<dbReference type="Pfam" id="PF12708">
    <property type="entry name" value="Pect-lyase_RHGA_epim"/>
    <property type="match status" value="1"/>
</dbReference>
<proteinExistence type="predicted"/>
<protein>
    <recommendedName>
        <fullName evidence="1">Rhamnogalacturonase A/B/Epimerase-like pectate lyase domain-containing protein</fullName>
    </recommendedName>
</protein>
<dbReference type="InterPro" id="IPR012334">
    <property type="entry name" value="Pectin_lyas_fold"/>
</dbReference>
<dbReference type="OrthoDB" id="1046782at2759"/>
<dbReference type="InterPro" id="IPR011050">
    <property type="entry name" value="Pectin_lyase_fold/virulence"/>
</dbReference>
<dbReference type="Gene3D" id="2.160.20.10">
    <property type="entry name" value="Single-stranded right-handed beta-helix, Pectin lyase-like"/>
    <property type="match status" value="1"/>
</dbReference>
<gene>
    <name evidence="2" type="ORF">OSB1V03_LOCUS10141</name>
</gene>
<keyword evidence="3" id="KW-1185">Reference proteome</keyword>
<reference evidence="2" key="1">
    <citation type="submission" date="2020-11" db="EMBL/GenBank/DDBJ databases">
        <authorList>
            <person name="Tran Van P."/>
        </authorList>
    </citation>
    <scope>NUCLEOTIDE SEQUENCE</scope>
</reference>
<dbReference type="InterPro" id="IPR039279">
    <property type="entry name" value="QRT3-like"/>
</dbReference>